<comment type="similarity">
    <text evidence="1">Belongs to the AAA ATPase family.</text>
</comment>
<proteinExistence type="inferred from homology"/>
<dbReference type="Gene3D" id="3.40.50.300">
    <property type="entry name" value="P-loop containing nucleotide triphosphate hydrolases"/>
    <property type="match status" value="1"/>
</dbReference>
<dbReference type="CDD" id="cd19481">
    <property type="entry name" value="RecA-like_protease"/>
    <property type="match status" value="1"/>
</dbReference>
<dbReference type="SMART" id="SM00382">
    <property type="entry name" value="AAA"/>
    <property type="match status" value="1"/>
</dbReference>
<dbReference type="RefSeq" id="WP_093561141.1">
    <property type="nucleotide sequence ID" value="NZ_FPBO01000057.1"/>
</dbReference>
<keyword evidence="7" id="KW-1185">Reference proteome</keyword>
<dbReference type="GO" id="GO:0005524">
    <property type="term" value="F:ATP binding"/>
    <property type="evidence" value="ECO:0007669"/>
    <property type="project" value="UniProtKB-KW"/>
</dbReference>
<dbReference type="GO" id="GO:0016887">
    <property type="term" value="F:ATP hydrolysis activity"/>
    <property type="evidence" value="ECO:0007669"/>
    <property type="project" value="InterPro"/>
</dbReference>
<gene>
    <name evidence="6" type="ORF">SAMN05216552_10576</name>
</gene>
<evidence type="ECO:0000256" key="4">
    <source>
        <dbReference type="SAM" id="MobiDB-lite"/>
    </source>
</evidence>
<dbReference type="OrthoDB" id="9802352at2"/>
<dbReference type="STRING" id="1035707.SAMN05216552_10576"/>
<reference evidence="7" key="1">
    <citation type="submission" date="2016-10" db="EMBL/GenBank/DDBJ databases">
        <authorList>
            <person name="Varghese N."/>
            <person name="Submissions S."/>
        </authorList>
    </citation>
    <scope>NUCLEOTIDE SEQUENCE [LARGE SCALE GENOMIC DNA]</scope>
    <source>
        <strain evidence="7">CGMCC 1.11014</strain>
    </source>
</reference>
<dbReference type="Gene3D" id="1.10.8.60">
    <property type="match status" value="1"/>
</dbReference>
<evidence type="ECO:0000259" key="5">
    <source>
        <dbReference type="SMART" id="SM00382"/>
    </source>
</evidence>
<dbReference type="InterPro" id="IPR003593">
    <property type="entry name" value="AAA+_ATPase"/>
</dbReference>
<feature type="region of interest" description="Disordered" evidence="4">
    <location>
        <begin position="704"/>
        <end position="723"/>
    </location>
</feature>
<dbReference type="AlphaFoldDB" id="A0A1I7M567"/>
<dbReference type="InterPro" id="IPR050221">
    <property type="entry name" value="26S_Proteasome_ATPase"/>
</dbReference>
<evidence type="ECO:0000313" key="6">
    <source>
        <dbReference type="EMBL" id="SFV16950.1"/>
    </source>
</evidence>
<dbReference type="InterPro" id="IPR027417">
    <property type="entry name" value="P-loop_NTPase"/>
</dbReference>
<evidence type="ECO:0000256" key="1">
    <source>
        <dbReference type="ARBA" id="ARBA00006914"/>
    </source>
</evidence>
<dbReference type="EMBL" id="FPBO01000057">
    <property type="protein sequence ID" value="SFV16950.1"/>
    <property type="molecule type" value="Genomic_DNA"/>
</dbReference>
<dbReference type="SUPFAM" id="SSF52540">
    <property type="entry name" value="P-loop containing nucleoside triphosphate hydrolases"/>
    <property type="match status" value="1"/>
</dbReference>
<dbReference type="Proteomes" id="UP000199391">
    <property type="component" value="Unassembled WGS sequence"/>
</dbReference>
<dbReference type="Pfam" id="PF00004">
    <property type="entry name" value="AAA"/>
    <property type="match status" value="1"/>
</dbReference>
<dbReference type="InterPro" id="IPR003959">
    <property type="entry name" value="ATPase_AAA_core"/>
</dbReference>
<sequence length="723" mass="78431">MTEQLRATPQQLAQLIRNRTRLEAAIVSLRLCVSVARRFGLGVDLQSAARPEAAGASGEVPATPPDALRSALRFARDHAEEMGVNWSNLPDWQAERLRLREPGDLHPVSRLAAVSGEPAWSALIVDLVLLAGLPELHEGYAALFRQLHPQGEPYPTVAMALHWTEDEARAGGAPATLYAARDAIEDLLVHSRLAHVGLLRLEGEGPWHCRTMRPGPGVWSALMARAPQGDGGDLLAGVRSVPGLAAWLAEPEVLRAAQALARGEPCMVALTGGNAAMRATRARALLGAAGATAIHAAIQPTDTPAARERAATDAYCCAFMHRAIPWLDLHSDGEPGTGWPRAPARRLQWDLPVLATAQTERALPDLRLPLLTLAVHGLPATARRALWSSLLPQMASHAGALAASYPIEPDEALDVAADLALRQQVEGRALELSDIGTCLRARTAWHARPGVTRVQPRADWNKLLLPQAGGEQLREAVRRVHQQMTVLDDWGFEQGRLERRGLRMLFYGPPGTGKTLAAEAMARALGVDMLVADIASLVSKWIGETEKNLAAVFELAERARALLVFDEADALFGQRTESNDAHDRYANLETAFLLQRLERYEGVAILTTNLRSSLDSAFTRRFEFIVEFPEPDLAARLGLWRLHLPSSAPLAPGVDLDQLAQWYAITGAQIKNATLAAAFLAAASGNAISQQHFLQAIEREYDKAGKAHPGFPPQRAETTPYPH</sequence>
<keyword evidence="3" id="KW-0067">ATP-binding</keyword>
<keyword evidence="2" id="KW-0547">Nucleotide-binding</keyword>
<protein>
    <submittedName>
        <fullName evidence="6">ATPase family associated with various cellular activities (AAA)</fullName>
    </submittedName>
</protein>
<feature type="domain" description="AAA+ ATPase" evidence="5">
    <location>
        <begin position="500"/>
        <end position="632"/>
    </location>
</feature>
<evidence type="ECO:0000256" key="2">
    <source>
        <dbReference type="ARBA" id="ARBA00022741"/>
    </source>
</evidence>
<evidence type="ECO:0000313" key="7">
    <source>
        <dbReference type="Proteomes" id="UP000199391"/>
    </source>
</evidence>
<organism evidence="6 7">
    <name type="scientific">Pseudoduganella namucuonensis</name>
    <dbReference type="NCBI Taxonomy" id="1035707"/>
    <lineage>
        <taxon>Bacteria</taxon>
        <taxon>Pseudomonadati</taxon>
        <taxon>Pseudomonadota</taxon>
        <taxon>Betaproteobacteria</taxon>
        <taxon>Burkholderiales</taxon>
        <taxon>Oxalobacteraceae</taxon>
        <taxon>Telluria group</taxon>
        <taxon>Pseudoduganella</taxon>
    </lineage>
</organism>
<accession>A0A1I7M567</accession>
<evidence type="ECO:0000256" key="3">
    <source>
        <dbReference type="ARBA" id="ARBA00022840"/>
    </source>
</evidence>
<name>A0A1I7M567_9BURK</name>
<dbReference type="PANTHER" id="PTHR23073">
    <property type="entry name" value="26S PROTEASOME REGULATORY SUBUNIT"/>
    <property type="match status" value="1"/>
</dbReference>